<dbReference type="AlphaFoldDB" id="A0A1A3H7E7"/>
<dbReference type="NCBIfam" id="TIGR03086">
    <property type="entry name" value="TIGR03086 family metal-binding protein"/>
    <property type="match status" value="1"/>
</dbReference>
<organism evidence="2 3">
    <name type="scientific">Mycolicibacterium mucogenicum</name>
    <name type="common">Mycobacterium mucogenicum</name>
    <dbReference type="NCBI Taxonomy" id="56689"/>
    <lineage>
        <taxon>Bacteria</taxon>
        <taxon>Bacillati</taxon>
        <taxon>Actinomycetota</taxon>
        <taxon>Actinomycetes</taxon>
        <taxon>Mycobacteriales</taxon>
        <taxon>Mycobacteriaceae</taxon>
        <taxon>Mycolicibacterium</taxon>
    </lineage>
</organism>
<evidence type="ECO:0000313" key="3">
    <source>
        <dbReference type="Proteomes" id="UP000093898"/>
    </source>
</evidence>
<sequence length="199" mass="20544">MIGRLAGQPGRSVSPMTIPSDVIEAGEASLDVLERVLAGLGPDDVTRQTPCTEFDVAALTDHLMNSITVIGGIAGAQLPERDAAAPIIDQVTAAARPALAAWRNRGLEGTVAAGPGEMPAAQIAGILPLEFLVHAWDYATAVGREVDAPDDLAEYVLGMTRAVINPAARAAVGFDDPVEVPADASALDQLIGFTGRRAT</sequence>
<feature type="domain" description="Mycothiol-dependent maleylpyruvate isomerase metal-binding" evidence="1">
    <location>
        <begin position="29"/>
        <end position="137"/>
    </location>
</feature>
<dbReference type="Pfam" id="PF11716">
    <property type="entry name" value="MDMPI_N"/>
    <property type="match status" value="1"/>
</dbReference>
<dbReference type="InterPro" id="IPR017517">
    <property type="entry name" value="Maleyloyr_isom"/>
</dbReference>
<proteinExistence type="predicted"/>
<dbReference type="SUPFAM" id="SSF109854">
    <property type="entry name" value="DinB/YfiT-like putative metalloenzymes"/>
    <property type="match status" value="1"/>
</dbReference>
<evidence type="ECO:0000259" key="1">
    <source>
        <dbReference type="Pfam" id="PF11716"/>
    </source>
</evidence>
<dbReference type="EMBL" id="LZLC01000075">
    <property type="protein sequence ID" value="OBJ43533.1"/>
    <property type="molecule type" value="Genomic_DNA"/>
</dbReference>
<reference evidence="2 3" key="1">
    <citation type="submission" date="2016-06" db="EMBL/GenBank/DDBJ databases">
        <authorList>
            <person name="Kjaerup R.B."/>
            <person name="Dalgaard T.S."/>
            <person name="Juul-Madsen H.R."/>
        </authorList>
    </citation>
    <scope>NUCLEOTIDE SEQUENCE [LARGE SCALE GENOMIC DNA]</scope>
    <source>
        <strain evidence="2 3">1127319.6</strain>
    </source>
</reference>
<dbReference type="InterPro" id="IPR024344">
    <property type="entry name" value="MDMPI_metal-binding"/>
</dbReference>
<gene>
    <name evidence="2" type="ORF">A5630_18740</name>
</gene>
<dbReference type="InterPro" id="IPR034660">
    <property type="entry name" value="DinB/YfiT-like"/>
</dbReference>
<accession>A0A1A3H7E7</accession>
<dbReference type="GO" id="GO:0046872">
    <property type="term" value="F:metal ion binding"/>
    <property type="evidence" value="ECO:0007669"/>
    <property type="project" value="InterPro"/>
</dbReference>
<protein>
    <submittedName>
        <fullName evidence="2">TIGR03086 family protein</fullName>
    </submittedName>
</protein>
<dbReference type="Proteomes" id="UP000093898">
    <property type="component" value="Unassembled WGS sequence"/>
</dbReference>
<dbReference type="InterPro" id="IPR017520">
    <property type="entry name" value="CHP03086"/>
</dbReference>
<evidence type="ECO:0000313" key="2">
    <source>
        <dbReference type="EMBL" id="OBJ43533.1"/>
    </source>
</evidence>
<dbReference type="NCBIfam" id="TIGR03083">
    <property type="entry name" value="maleylpyruvate isomerase family mycothiol-dependent enzyme"/>
    <property type="match status" value="1"/>
</dbReference>
<dbReference type="STRING" id="56689.GCA_001291445_03416"/>
<comment type="caution">
    <text evidence="2">The sequence shown here is derived from an EMBL/GenBank/DDBJ whole genome shotgun (WGS) entry which is preliminary data.</text>
</comment>
<name>A0A1A3H7E7_MYCMU</name>